<dbReference type="PROSITE" id="PS00028">
    <property type="entry name" value="ZINC_FINGER_C2H2_1"/>
    <property type="match status" value="1"/>
</dbReference>
<feature type="domain" description="C2H2-type" evidence="1">
    <location>
        <begin position="123"/>
        <end position="146"/>
    </location>
</feature>
<dbReference type="InterPro" id="IPR013087">
    <property type="entry name" value="Znf_C2H2_type"/>
</dbReference>
<dbReference type="PANTHER" id="PTHR33936:SF24">
    <property type="entry name" value="C2H2-TYPE DOMAIN-CONTAINING PROTEIN"/>
    <property type="match status" value="1"/>
</dbReference>
<dbReference type="InterPro" id="IPR052797">
    <property type="entry name" value="RegFact_GeneExpr_CellDeath"/>
</dbReference>
<evidence type="ECO:0000259" key="1">
    <source>
        <dbReference type="PROSITE" id="PS00028"/>
    </source>
</evidence>
<gene>
    <name evidence="2" type="ORF">BIW11_05855</name>
</gene>
<dbReference type="OrthoDB" id="6777076at2759"/>
<comment type="caution">
    <text evidence="2">The sequence shown here is derived from an EMBL/GenBank/DDBJ whole genome shotgun (WGS) entry which is preliminary data.</text>
</comment>
<dbReference type="SMART" id="SM00355">
    <property type="entry name" value="ZnF_C2H2"/>
    <property type="match status" value="2"/>
</dbReference>
<dbReference type="AlphaFoldDB" id="A0A1V9Y0L3"/>
<organism evidence="2 3">
    <name type="scientific">Tropilaelaps mercedesae</name>
    <dbReference type="NCBI Taxonomy" id="418985"/>
    <lineage>
        <taxon>Eukaryota</taxon>
        <taxon>Metazoa</taxon>
        <taxon>Ecdysozoa</taxon>
        <taxon>Arthropoda</taxon>
        <taxon>Chelicerata</taxon>
        <taxon>Arachnida</taxon>
        <taxon>Acari</taxon>
        <taxon>Parasitiformes</taxon>
        <taxon>Mesostigmata</taxon>
        <taxon>Gamasina</taxon>
        <taxon>Dermanyssoidea</taxon>
        <taxon>Laelapidae</taxon>
        <taxon>Tropilaelaps</taxon>
    </lineage>
</organism>
<protein>
    <recommendedName>
        <fullName evidence="1">C2H2-type domain-containing protein</fullName>
    </recommendedName>
</protein>
<dbReference type="PANTHER" id="PTHR33936">
    <property type="entry name" value="PROTEIN CBG17840"/>
    <property type="match status" value="1"/>
</dbReference>
<name>A0A1V9Y0L3_9ACAR</name>
<accession>A0A1V9Y0L3</accession>
<dbReference type="InParanoid" id="A0A1V9Y0L3"/>
<dbReference type="EMBL" id="MNPL01001325">
    <property type="protein sequence ID" value="OQR79269.1"/>
    <property type="molecule type" value="Genomic_DNA"/>
</dbReference>
<evidence type="ECO:0000313" key="2">
    <source>
        <dbReference type="EMBL" id="OQR79269.1"/>
    </source>
</evidence>
<dbReference type="Gene3D" id="3.30.160.60">
    <property type="entry name" value="Classic Zinc Finger"/>
    <property type="match status" value="1"/>
</dbReference>
<proteinExistence type="predicted"/>
<reference evidence="2 3" key="1">
    <citation type="journal article" date="2017" name="Gigascience">
        <title>Draft genome of the honey bee ectoparasitic mite, Tropilaelaps mercedesae, is shaped by the parasitic life history.</title>
        <authorList>
            <person name="Dong X."/>
            <person name="Armstrong S.D."/>
            <person name="Xia D."/>
            <person name="Makepeace B.L."/>
            <person name="Darby A.C."/>
            <person name="Kadowaki T."/>
        </authorList>
    </citation>
    <scope>NUCLEOTIDE SEQUENCE [LARGE SCALE GENOMIC DNA]</scope>
    <source>
        <strain evidence="2">Wuxi-XJTLU</strain>
    </source>
</reference>
<evidence type="ECO:0000313" key="3">
    <source>
        <dbReference type="Proteomes" id="UP000192247"/>
    </source>
</evidence>
<keyword evidence="3" id="KW-1185">Reference proteome</keyword>
<dbReference type="Proteomes" id="UP000192247">
    <property type="component" value="Unassembled WGS sequence"/>
</dbReference>
<sequence>MGSRVPVDEATTATGVPDAAEAMDVARAEHVVGAQHQDVAETTGYQEEDETMIGDETELLESATYDASVETGAKGPPSKKPIQCEYCTLRLSNRQSYLKHLGRRHPEKQLDQLCSAVKKWYNCEESGCSVKVRSREELLHHLGKDHEWEIKEVTGTFDTEDEFEIFFQRVQKMYKTRFVSRHGKVNGVKRFYCNREGAVRVKLEDRTRKHIKRGTSKIGTFCTAHAIVSYHTNGQVSIIGSVTHYNHQLEGKYLPLLESEKNFIRYHAQMGMNCREILEILHKTVGELDEDDPLRYVDYKTIRNTLERGKTLEQNRVTESSNASDPGSVQMLGKINNYPRENCTTEATQKKALTEERVSTAFSDIVLEHTAAINGAFDIIQTDAHQWGVKRPEGKVRHRVLRVSDVCPSEVRMGAQCNLTCKLCQCCSHLFKCNCGGATKIGKMCKHIHAVVQFIRDYEAQNSDTKRVVHEVIAEEYPMAQEVEEEHGLLDSYIEGGITVNEAGAILKQEGTVVEEVSYTLQTGINQVSGVNDAQVMPVIKESHQIVDTAIGTVDHETMQGSETIFETYEIIPNGSTITVDNRAGSAVINSATVVMTEQRLNPEYEHFLEQITNGHNQLHQVANPENILQASTIFQQLKMLVIAAETPKIIKG</sequence>